<dbReference type="Pfam" id="PF02365">
    <property type="entry name" value="NAM"/>
    <property type="match status" value="1"/>
</dbReference>
<evidence type="ECO:0000256" key="7">
    <source>
        <dbReference type="ARBA" id="ARBA00023136"/>
    </source>
</evidence>
<evidence type="ECO:0000313" key="13">
    <source>
        <dbReference type="EMBL" id="GAY57177.1"/>
    </source>
</evidence>
<name>A0A2H5PXS3_CITUN</name>
<accession>A0A2H5PXS3</accession>
<dbReference type="Proteomes" id="UP000236630">
    <property type="component" value="Unassembled WGS sequence"/>
</dbReference>
<keyword evidence="6" id="KW-0238">DNA-binding</keyword>
<comment type="subcellular location">
    <subcellularLocation>
        <location evidence="2">Membrane</location>
        <topology evidence="2">Single-pass membrane protein</topology>
    </subcellularLocation>
    <subcellularLocation>
        <location evidence="1">Nucleus</location>
    </subcellularLocation>
</comment>
<protein>
    <recommendedName>
        <fullName evidence="12">NAC domain-containing protein</fullName>
    </recommendedName>
</protein>
<keyword evidence="10" id="KW-0539">Nucleus</keyword>
<keyword evidence="8" id="KW-0010">Activator</keyword>
<evidence type="ECO:0000256" key="5">
    <source>
        <dbReference type="ARBA" id="ARBA00023015"/>
    </source>
</evidence>
<dbReference type="STRING" id="55188.A0A2H5PXS3"/>
<dbReference type="AlphaFoldDB" id="A0A2H5PXS3"/>
<keyword evidence="14" id="KW-1185">Reference proteome</keyword>
<feature type="transmembrane region" description="Helical" evidence="11">
    <location>
        <begin position="563"/>
        <end position="583"/>
    </location>
</feature>
<dbReference type="GO" id="GO:0006355">
    <property type="term" value="P:regulation of DNA-templated transcription"/>
    <property type="evidence" value="ECO:0007669"/>
    <property type="project" value="InterPro"/>
</dbReference>
<reference evidence="13 14" key="1">
    <citation type="journal article" date="2017" name="Front. Genet.">
        <title>Draft sequencing of the heterozygous diploid genome of Satsuma (Citrus unshiu Marc.) using a hybrid assembly approach.</title>
        <authorList>
            <person name="Shimizu T."/>
            <person name="Tanizawa Y."/>
            <person name="Mochizuki T."/>
            <person name="Nagasaki H."/>
            <person name="Yoshioka T."/>
            <person name="Toyoda A."/>
            <person name="Fujiyama A."/>
            <person name="Kaminuma E."/>
            <person name="Nakamura Y."/>
        </authorList>
    </citation>
    <scope>NUCLEOTIDE SEQUENCE [LARGE SCALE GENOMIC DNA]</scope>
    <source>
        <strain evidence="14">cv. Miyagawa wase</strain>
    </source>
</reference>
<dbReference type="Gene3D" id="2.170.150.80">
    <property type="entry name" value="NAC domain"/>
    <property type="match status" value="1"/>
</dbReference>
<dbReference type="InterPro" id="IPR003441">
    <property type="entry name" value="NAC-dom"/>
</dbReference>
<dbReference type="PANTHER" id="PTHR31744">
    <property type="entry name" value="PROTEIN CUP-SHAPED COTYLEDON 2-RELATED"/>
    <property type="match status" value="1"/>
</dbReference>
<evidence type="ECO:0000256" key="8">
    <source>
        <dbReference type="ARBA" id="ARBA00023159"/>
    </source>
</evidence>
<dbReference type="GO" id="GO:0016020">
    <property type="term" value="C:membrane"/>
    <property type="evidence" value="ECO:0007669"/>
    <property type="project" value="UniProtKB-SubCell"/>
</dbReference>
<dbReference type="EMBL" id="BDQV01000155">
    <property type="protein sequence ID" value="GAY57177.1"/>
    <property type="molecule type" value="Genomic_DNA"/>
</dbReference>
<dbReference type="SUPFAM" id="SSF101941">
    <property type="entry name" value="NAC domain"/>
    <property type="match status" value="1"/>
</dbReference>
<organism evidence="13 14">
    <name type="scientific">Citrus unshiu</name>
    <name type="common">Satsuma mandarin</name>
    <name type="synonym">Citrus nobilis var. unshiu</name>
    <dbReference type="NCBI Taxonomy" id="55188"/>
    <lineage>
        <taxon>Eukaryota</taxon>
        <taxon>Viridiplantae</taxon>
        <taxon>Streptophyta</taxon>
        <taxon>Embryophyta</taxon>
        <taxon>Tracheophyta</taxon>
        <taxon>Spermatophyta</taxon>
        <taxon>Magnoliopsida</taxon>
        <taxon>eudicotyledons</taxon>
        <taxon>Gunneridae</taxon>
        <taxon>Pentapetalae</taxon>
        <taxon>rosids</taxon>
        <taxon>malvids</taxon>
        <taxon>Sapindales</taxon>
        <taxon>Rutaceae</taxon>
        <taxon>Aurantioideae</taxon>
        <taxon>Citrus</taxon>
    </lineage>
</organism>
<keyword evidence="4 11" id="KW-1133">Transmembrane helix</keyword>
<dbReference type="GO" id="GO:0005634">
    <property type="term" value="C:nucleus"/>
    <property type="evidence" value="ECO:0007669"/>
    <property type="project" value="UniProtKB-SubCell"/>
</dbReference>
<evidence type="ECO:0000256" key="11">
    <source>
        <dbReference type="SAM" id="Phobius"/>
    </source>
</evidence>
<dbReference type="PANTHER" id="PTHR31744:SF216">
    <property type="entry name" value="NAC TRANSCRIPTION FACTOR"/>
    <property type="match status" value="1"/>
</dbReference>
<evidence type="ECO:0000256" key="9">
    <source>
        <dbReference type="ARBA" id="ARBA00023163"/>
    </source>
</evidence>
<evidence type="ECO:0000256" key="4">
    <source>
        <dbReference type="ARBA" id="ARBA00022989"/>
    </source>
</evidence>
<proteinExistence type="predicted"/>
<keyword evidence="5" id="KW-0805">Transcription regulation</keyword>
<feature type="domain" description="NAC" evidence="12">
    <location>
        <begin position="9"/>
        <end position="165"/>
    </location>
</feature>
<dbReference type="FunFam" id="2.170.150.80:FF:000002">
    <property type="entry name" value="Nac domain-containing protein 86"/>
    <property type="match status" value="1"/>
</dbReference>
<evidence type="ECO:0000256" key="6">
    <source>
        <dbReference type="ARBA" id="ARBA00023125"/>
    </source>
</evidence>
<keyword evidence="9" id="KW-0804">Transcription</keyword>
<gene>
    <name evidence="13" type="ORF">CUMW_177420</name>
</gene>
<evidence type="ECO:0000259" key="12">
    <source>
        <dbReference type="PROSITE" id="PS51005"/>
    </source>
</evidence>
<comment type="caution">
    <text evidence="13">The sequence shown here is derived from an EMBL/GenBank/DDBJ whole genome shotgun (WGS) entry which is preliminary data.</text>
</comment>
<evidence type="ECO:0000256" key="10">
    <source>
        <dbReference type="ARBA" id="ARBA00023242"/>
    </source>
</evidence>
<evidence type="ECO:0000256" key="2">
    <source>
        <dbReference type="ARBA" id="ARBA00004167"/>
    </source>
</evidence>
<dbReference type="InterPro" id="IPR036093">
    <property type="entry name" value="NAC_dom_sf"/>
</dbReference>
<dbReference type="PROSITE" id="PS51005">
    <property type="entry name" value="NAC"/>
    <property type="match status" value="1"/>
</dbReference>
<evidence type="ECO:0000256" key="1">
    <source>
        <dbReference type="ARBA" id="ARBA00004123"/>
    </source>
</evidence>
<dbReference type="GO" id="GO:0000976">
    <property type="term" value="F:transcription cis-regulatory region binding"/>
    <property type="evidence" value="ECO:0007669"/>
    <property type="project" value="UniProtKB-ARBA"/>
</dbReference>
<evidence type="ECO:0000256" key="3">
    <source>
        <dbReference type="ARBA" id="ARBA00022692"/>
    </source>
</evidence>
<sequence>MAVISMESLPLGFRFRPTDEELINHYLRLKINGRDSEVEVIPEIDVCKLEPWDLPGLSVIKTEDPEWFFFCPRDRKYPNGLRSNRATEAGYWKATGKDRTIRSRKAGTNACIGMKKTLVFYRGRAPKGERTNWIMHEYRPTREDLLDSSTKPSQAAFVLCRLFRKPEEKVDVLKYDEVEQTESPDTNKSSLDDTSSDLVQETAMSDYVTPNAVLPVESCGNSHITSDVEDHSTEGTVLEEYQVPGEILNQFDMPSNAQIDCKIFSPVQSQIHPDIAAYMDSPFASDFGNDHFGLNFKDGAGELDVSLTELFDEVFNYQDEFSCAESINQKELDVKSEVQLPGQVYMPQTISPRNFHAQDNGTCSDTDTDMSQVQEIGKGTICDYGDNSAVQVASSAVGSLYGNLNNYDLSPTLNNSVNYGGDFAVGTGIKIRTRQPQQRPNSFNSVNQGTAQRRLRLQVTLSPPMVGGDKQKDLGHSVEDDEVQSGVTKINEIAEQSHTYVRADGEDGESQALRGDKIKEIKEESSANLRLRVKHDGESGNCKVEPSQFVEAPSIHCGQSLSLVYKLSILLVIIFFITFTGMWKSAVRALCF</sequence>
<keyword evidence="7 11" id="KW-0472">Membrane</keyword>
<evidence type="ECO:0000313" key="14">
    <source>
        <dbReference type="Proteomes" id="UP000236630"/>
    </source>
</evidence>
<keyword evidence="3 11" id="KW-0812">Transmembrane</keyword>